<accession>A0A699XNA5</accession>
<feature type="compositionally biased region" description="Basic and acidic residues" evidence="1">
    <location>
        <begin position="28"/>
        <end position="37"/>
    </location>
</feature>
<comment type="caution">
    <text evidence="2">The sequence shown here is derived from an EMBL/GenBank/DDBJ whole genome shotgun (WGS) entry which is preliminary data.</text>
</comment>
<organism evidence="2">
    <name type="scientific">Tanacetum cinerariifolium</name>
    <name type="common">Dalmatian daisy</name>
    <name type="synonym">Chrysanthemum cinerariifolium</name>
    <dbReference type="NCBI Taxonomy" id="118510"/>
    <lineage>
        <taxon>Eukaryota</taxon>
        <taxon>Viridiplantae</taxon>
        <taxon>Streptophyta</taxon>
        <taxon>Embryophyta</taxon>
        <taxon>Tracheophyta</taxon>
        <taxon>Spermatophyta</taxon>
        <taxon>Magnoliopsida</taxon>
        <taxon>eudicotyledons</taxon>
        <taxon>Gunneridae</taxon>
        <taxon>Pentapetalae</taxon>
        <taxon>asterids</taxon>
        <taxon>campanulids</taxon>
        <taxon>Asterales</taxon>
        <taxon>Asteraceae</taxon>
        <taxon>Asteroideae</taxon>
        <taxon>Anthemideae</taxon>
        <taxon>Anthemidinae</taxon>
        <taxon>Tanacetum</taxon>
    </lineage>
</organism>
<protein>
    <submittedName>
        <fullName evidence="2">Uncharacterized protein</fullName>
    </submittedName>
</protein>
<evidence type="ECO:0000313" key="2">
    <source>
        <dbReference type="EMBL" id="GFD59730.1"/>
    </source>
</evidence>
<reference evidence="2" key="1">
    <citation type="journal article" date="2019" name="Sci. Rep.">
        <title>Draft genome of Tanacetum cinerariifolium, the natural source of mosquito coil.</title>
        <authorList>
            <person name="Yamashiro T."/>
            <person name="Shiraishi A."/>
            <person name="Satake H."/>
            <person name="Nakayama K."/>
        </authorList>
    </citation>
    <scope>NUCLEOTIDE SEQUENCE</scope>
</reference>
<feature type="compositionally biased region" description="Basic residues" evidence="1">
    <location>
        <begin position="1"/>
        <end position="10"/>
    </location>
</feature>
<feature type="non-terminal residue" evidence="2">
    <location>
        <position position="1"/>
    </location>
</feature>
<feature type="region of interest" description="Disordered" evidence="1">
    <location>
        <begin position="1"/>
        <end position="57"/>
    </location>
</feature>
<proteinExistence type="predicted"/>
<gene>
    <name evidence="2" type="ORF">Tci_931699</name>
</gene>
<dbReference type="AlphaFoldDB" id="A0A699XNA5"/>
<sequence>GAKSRSRSGVHRAAQATVHSGRGAGRGRPQEARDRSGRRSVGRSALRAGLVERGNRP</sequence>
<evidence type="ECO:0000256" key="1">
    <source>
        <dbReference type="SAM" id="MobiDB-lite"/>
    </source>
</evidence>
<name>A0A699XNA5_TANCI</name>
<dbReference type="EMBL" id="BKCJ011868602">
    <property type="protein sequence ID" value="GFD59730.1"/>
    <property type="molecule type" value="Genomic_DNA"/>
</dbReference>